<gene>
    <name evidence="1" type="ORF">HJG60_007758</name>
</gene>
<name>A0A834ERJ1_9CHIR</name>
<comment type="caution">
    <text evidence="1">The sequence shown here is derived from an EMBL/GenBank/DDBJ whole genome shotgun (WGS) entry which is preliminary data.</text>
</comment>
<evidence type="ECO:0000313" key="2">
    <source>
        <dbReference type="Proteomes" id="UP000664940"/>
    </source>
</evidence>
<organism evidence="1 2">
    <name type="scientific">Phyllostomus discolor</name>
    <name type="common">pale spear-nosed bat</name>
    <dbReference type="NCBI Taxonomy" id="89673"/>
    <lineage>
        <taxon>Eukaryota</taxon>
        <taxon>Metazoa</taxon>
        <taxon>Chordata</taxon>
        <taxon>Craniata</taxon>
        <taxon>Vertebrata</taxon>
        <taxon>Euteleostomi</taxon>
        <taxon>Mammalia</taxon>
        <taxon>Eutheria</taxon>
        <taxon>Laurasiatheria</taxon>
        <taxon>Chiroptera</taxon>
        <taxon>Yangochiroptera</taxon>
        <taxon>Phyllostomidae</taxon>
        <taxon>Phyllostominae</taxon>
        <taxon>Phyllostomus</taxon>
    </lineage>
</organism>
<dbReference type="Proteomes" id="UP000664940">
    <property type="component" value="Unassembled WGS sequence"/>
</dbReference>
<reference evidence="1 2" key="1">
    <citation type="journal article" date="2020" name="Nature">
        <title>Six reference-quality genomes reveal evolution of bat adaptations.</title>
        <authorList>
            <person name="Jebb D."/>
            <person name="Huang Z."/>
            <person name="Pippel M."/>
            <person name="Hughes G.M."/>
            <person name="Lavrichenko K."/>
            <person name="Devanna P."/>
            <person name="Winkler S."/>
            <person name="Jermiin L.S."/>
            <person name="Skirmuntt E.C."/>
            <person name="Katzourakis A."/>
            <person name="Burkitt-Gray L."/>
            <person name="Ray D.A."/>
            <person name="Sullivan K.A.M."/>
            <person name="Roscito J.G."/>
            <person name="Kirilenko B.M."/>
            <person name="Davalos L.M."/>
            <person name="Corthals A.P."/>
            <person name="Power M.L."/>
            <person name="Jones G."/>
            <person name="Ransome R.D."/>
            <person name="Dechmann D.K.N."/>
            <person name="Locatelli A.G."/>
            <person name="Puechmaille S.J."/>
            <person name="Fedrigo O."/>
            <person name="Jarvis E.D."/>
            <person name="Hiller M."/>
            <person name="Vernes S.C."/>
            <person name="Myers E.W."/>
            <person name="Teeling E.C."/>
        </authorList>
    </citation>
    <scope>NUCLEOTIDE SEQUENCE [LARGE SCALE GENOMIC DNA]</scope>
    <source>
        <tissue evidence="1">Muscle</tissue>
    </source>
</reference>
<evidence type="ECO:0000313" key="1">
    <source>
        <dbReference type="EMBL" id="KAF6130780.1"/>
    </source>
</evidence>
<dbReference type="AlphaFoldDB" id="A0A834ERJ1"/>
<sequence>MFISLTRPGEAKAPLKEKAPAFPTYFPRGATGRSPGQPWEAHPPIHPLPVKNQTKDTLSWGPENQAEHKLEPQRFRNRYSSGGLEGYDETSGQQNTLYVLYVSGHSRWPPLLGQEVTVLASGAGGWEPVSCHNRWRCSVSHSGDPGDSSLSGYLVRRAGRLLPLCTC</sequence>
<proteinExistence type="predicted"/>
<dbReference type="EMBL" id="JABVXQ010000001">
    <property type="protein sequence ID" value="KAF6130780.1"/>
    <property type="molecule type" value="Genomic_DNA"/>
</dbReference>
<accession>A0A834ERJ1</accession>
<protein>
    <submittedName>
        <fullName evidence="1">Uncharacterized protein</fullName>
    </submittedName>
</protein>